<dbReference type="Proteomes" id="UP000274756">
    <property type="component" value="Unassembled WGS sequence"/>
</dbReference>
<evidence type="ECO:0000313" key="3">
    <source>
        <dbReference type="Proteomes" id="UP000038040"/>
    </source>
</evidence>
<dbReference type="AlphaFoldDB" id="A0A158Q499"/>
<keyword evidence="1" id="KW-0812">Transmembrane</keyword>
<protein>
    <submittedName>
        <fullName evidence="5">DNA polymerase delta subunit 3</fullName>
    </submittedName>
</protein>
<sequence length="1560" mass="180160">MVRNEVRIVNQEILLKQLYRTGQCSSLLVEKDGEIDKSVLNKVKQNETQLMKHFMRWNLPTKRQKTSDENEADGSLLHGASFYFSPGYFACPVVSYHWFFIHPRLRHSIHGANLYLSSGYEILRQRMEHFAVRNRRNLYVFGDIEENIFYMRLFTDVNVLKNGCIFVPNSLRLEAEQKFQTSVLLTIHGVRNPGDKLQSLIQNLQKKLDYKILEEIANTFRKNPDSRLMEDDMKFIQRDASKPDAVFFCTLPVFVGNYLGTLYFYLKQQIMTFTSIARFRENKGNSSRKVYFSSYLTPDNSFGVSDSYVPQFFIISRPPVKGSSLVGYLGLACLEARIVTALGQILVDMPYASYNQGAHSTLSPASIKLRQSQIERFHELTRCINTALPLPESLSVERPGNLIYLVQFNIWQIGDVGIVSLQSRFRLAVQQALCDLVTEFGLLCQPIVDFVTSPSPQSVRTIALPLNRTDRLSSLRCRSSGDAPPTSPVINSHSVQITTSPTVDLVLTIREPLSANRLRPLSSTMFSFDDPKKDSVSFPQQSKILSSDHNSILSLTIPTKHEISEQNGILNSQFVTVASKWFDYVVSEVKTGEQQFSVKKHLFHLDSDPSTCKVLLFYYFVLFFHLSDDGRIVSIDGEEIQYIILGYNQYYMDYFSKLEENGASSPFLDDFLCNKNNFSRFLPQIFPFVPRQRMVFFIARGAVACLYLYNYSAESSEQIYKLVASAAAWHNAKSRLLREIGLHKMGITHLGGYVLPNDKGLVWLNAELLAKDKVPEDGLAQFDERFAYFILAQNRDSTAEETRVRMKLYRHSDTAFLAMNLVTTFFENQSQQMCILDTRIRAIFRDKLQFRRIHQSLLSDNVKISEADLLQITSHSREVHFVRSPLLFFPAWRKKIAEIRRGTDDYANLFQPLLPQGVSSRRASGSRLSRHEVPFKAMKIRSNTLSVLHDGSQANQVVYTYRRAEKNDPCFLKIQFMLVQSYVAYALKLGLVLLDVTDIEQSKGKGNRYSLNFDTQVSRFCFSCKKTQIIVFQSTKSPPEIWMAKVSTCGIIFVNLTFVDAYFSLRVLMWSCVQSYNILNFEIDTQFYDKYEGELEALKNDIVLKCHFHSFTYDFHLRMVATYLVGGHQVLFDRGYNTNAFLIDFLQYYGCRPPYTRNCIYEEKVCLFFGNMRSSFSLLLLVFQVEYSGLEVDSDLVWEHFLSEKNGEWRVVELRDDRNKDVIDSDRYMLVSEEQKELFALNYCEVRGILRESRASSEKSCLTLKFYVILVSHERTDPFIENLDYDSQNLDCGEFKELEGLNGSTENEESSVSQLDTDSESIAYEKCERRRYRSGGSSSVVSALEFNRRLSNETPIASEYLPLFSGECCRLSIQYNAPRRHRKVLCKRHGSKIPVDTNILLPKEQVIYVHFLSERQKKLQEELEDSVLHYKRRLQKLVEDASWHCLRDELWRNMIEWPSKQKVEPLAGPRKIFENNAEASFALRSIISSNLTVNDIDKLLSYVKVISIIDYEPMIDALTSDINVDSFFKYLCLHFGEKNCRYFYSPLKKVSFNSFFFLLD</sequence>
<dbReference type="EMBL" id="UYYG01001166">
    <property type="protein sequence ID" value="VDN58252.1"/>
    <property type="molecule type" value="Genomic_DNA"/>
</dbReference>
<dbReference type="PANTHER" id="PTHR14918">
    <property type="entry name" value="KICSTOR COMPLEX PROTEIN SZT2"/>
    <property type="match status" value="1"/>
</dbReference>
<reference evidence="5" key="1">
    <citation type="submission" date="2016-04" db="UniProtKB">
        <authorList>
            <consortium name="WormBaseParasite"/>
        </authorList>
    </citation>
    <scope>IDENTIFICATION</scope>
</reference>
<keyword evidence="4" id="KW-1185">Reference proteome</keyword>
<evidence type="ECO:0000313" key="2">
    <source>
        <dbReference type="EMBL" id="VDN58252.1"/>
    </source>
</evidence>
<dbReference type="PANTHER" id="PTHR14918:SF3">
    <property type="entry name" value="KICSTOR COMPLEX PROTEIN SZT2"/>
    <property type="match status" value="1"/>
</dbReference>
<dbReference type="WBParaSite" id="DME_0000434201-mRNA-1">
    <property type="protein sequence ID" value="DME_0000434201-mRNA-1"/>
    <property type="gene ID" value="DME_0000434201"/>
</dbReference>
<feature type="transmembrane region" description="Helical" evidence="1">
    <location>
        <begin position="245"/>
        <end position="266"/>
    </location>
</feature>
<dbReference type="InterPro" id="IPR033228">
    <property type="entry name" value="SZT2"/>
</dbReference>
<dbReference type="GO" id="GO:0005777">
    <property type="term" value="C:peroxisome"/>
    <property type="evidence" value="ECO:0007669"/>
    <property type="project" value="InterPro"/>
</dbReference>
<accession>A0A158Q499</accession>
<dbReference type="Proteomes" id="UP000038040">
    <property type="component" value="Unplaced"/>
</dbReference>
<dbReference type="STRING" id="318479.A0A158Q499"/>
<name>A0A158Q499_DRAME</name>
<evidence type="ECO:0000313" key="4">
    <source>
        <dbReference type="Proteomes" id="UP000274756"/>
    </source>
</evidence>
<evidence type="ECO:0000313" key="5">
    <source>
        <dbReference type="WBParaSite" id="DME_0000434201-mRNA-1"/>
    </source>
</evidence>
<gene>
    <name evidence="2" type="ORF">DME_LOCUS8225</name>
</gene>
<organism evidence="3 5">
    <name type="scientific">Dracunculus medinensis</name>
    <name type="common">Guinea worm</name>
    <dbReference type="NCBI Taxonomy" id="318479"/>
    <lineage>
        <taxon>Eukaryota</taxon>
        <taxon>Metazoa</taxon>
        <taxon>Ecdysozoa</taxon>
        <taxon>Nematoda</taxon>
        <taxon>Chromadorea</taxon>
        <taxon>Rhabditida</taxon>
        <taxon>Spirurina</taxon>
        <taxon>Dracunculoidea</taxon>
        <taxon>Dracunculidae</taxon>
        <taxon>Dracunculus</taxon>
    </lineage>
</organism>
<reference evidence="2 4" key="2">
    <citation type="submission" date="2018-11" db="EMBL/GenBank/DDBJ databases">
        <authorList>
            <consortium name="Pathogen Informatics"/>
        </authorList>
    </citation>
    <scope>NUCLEOTIDE SEQUENCE [LARGE SCALE GENOMIC DNA]</scope>
</reference>
<proteinExistence type="predicted"/>
<dbReference type="OrthoDB" id="43547at2759"/>
<keyword evidence="1" id="KW-0472">Membrane</keyword>
<keyword evidence="1" id="KW-1133">Transmembrane helix</keyword>
<evidence type="ECO:0000256" key="1">
    <source>
        <dbReference type="SAM" id="Phobius"/>
    </source>
</evidence>